<evidence type="ECO:0000313" key="4">
    <source>
        <dbReference type="Proteomes" id="UP000242519"/>
    </source>
</evidence>
<dbReference type="PANTHER" id="PTHR12475">
    <property type="match status" value="1"/>
</dbReference>
<protein>
    <recommendedName>
        <fullName evidence="5">Capsule polysaccharide biosynthesis protein</fullName>
    </recommendedName>
</protein>
<evidence type="ECO:0000256" key="1">
    <source>
        <dbReference type="ARBA" id="ARBA00038476"/>
    </source>
</evidence>
<evidence type="ECO:0000313" key="3">
    <source>
        <dbReference type="EMBL" id="OWP06374.1"/>
    </source>
</evidence>
<keyword evidence="4" id="KW-1185">Reference proteome</keyword>
<evidence type="ECO:0008006" key="5">
    <source>
        <dbReference type="Google" id="ProtNLM"/>
    </source>
</evidence>
<name>A0A218ZF47_9HELO</name>
<feature type="region of interest" description="Disordered" evidence="2">
    <location>
        <begin position="298"/>
        <end position="322"/>
    </location>
</feature>
<accession>A0A218ZF47</accession>
<dbReference type="EMBL" id="MZNU01000047">
    <property type="protein sequence ID" value="OWP06374.1"/>
    <property type="molecule type" value="Genomic_DNA"/>
</dbReference>
<reference evidence="3 4" key="1">
    <citation type="submission" date="2017-04" db="EMBL/GenBank/DDBJ databases">
        <title>Draft genome sequence of Marssonina coronaria NL1: causal agent of apple blotch.</title>
        <authorList>
            <person name="Cheng Q."/>
        </authorList>
    </citation>
    <scope>NUCLEOTIDE SEQUENCE [LARGE SCALE GENOMIC DNA]</scope>
    <source>
        <strain evidence="3 4">NL1</strain>
    </source>
</reference>
<comment type="similarity">
    <text evidence="1">Belongs to the lcsJ thioesterase family.</text>
</comment>
<dbReference type="Pfam" id="PF13279">
    <property type="entry name" value="4HBT_2"/>
    <property type="match status" value="1"/>
</dbReference>
<evidence type="ECO:0000256" key="2">
    <source>
        <dbReference type="SAM" id="MobiDB-lite"/>
    </source>
</evidence>
<proteinExistence type="inferred from homology"/>
<dbReference type="AlphaFoldDB" id="A0A218ZF47"/>
<dbReference type="InParanoid" id="A0A218ZF47"/>
<gene>
    <name evidence="3" type="ORF">B2J93_5327</name>
</gene>
<dbReference type="InterPro" id="IPR029069">
    <property type="entry name" value="HotDog_dom_sf"/>
</dbReference>
<comment type="caution">
    <text evidence="3">The sequence shown here is derived from an EMBL/GenBank/DDBJ whole genome shotgun (WGS) entry which is preliminary data.</text>
</comment>
<dbReference type="InterPro" id="IPR051490">
    <property type="entry name" value="THEM6_lcsJ_thioesterase"/>
</dbReference>
<dbReference type="OrthoDB" id="265761at2759"/>
<dbReference type="PANTHER" id="PTHR12475:SF4">
    <property type="entry name" value="PROTEIN THEM6"/>
    <property type="match status" value="1"/>
</dbReference>
<dbReference type="Proteomes" id="UP000242519">
    <property type="component" value="Unassembled WGS sequence"/>
</dbReference>
<sequence length="372" mass="41217">MASASSLPLKSIAFTTALVVGAGASQISIRRFLANTFTGPGSYSRMLATLIVLLNLKNAPFAWHVRLPPPARRETRQLANTVCGSQFRVFNSILKHCLFTLPRIPPSLAPSTIFLPVITSSHAPLTECDYNMHKSNSTYFSDLDVTRSHLVCALLQPGIDALQHNAQNKLVLDAGGKPVRGRWSIMLGGVMCSFKREIGIYQRYEMWSRLLCWDRKWVYVLTHFVKKGTVKPSAYILGDGSWFGQGYTAVKGEGKGTDVDEKAIFASAIGKYVIKLGRLTIHPEVSLNASGLLPDKPGGWHTMAPSGESTPQSLDVEESEAGESNEWDWKRVERENRRGLKYAENFAALDGLHQEFTGSQRPALGRYRDFLT</sequence>
<organism evidence="3 4">
    <name type="scientific">Diplocarpon coronariae</name>
    <dbReference type="NCBI Taxonomy" id="2795749"/>
    <lineage>
        <taxon>Eukaryota</taxon>
        <taxon>Fungi</taxon>
        <taxon>Dikarya</taxon>
        <taxon>Ascomycota</taxon>
        <taxon>Pezizomycotina</taxon>
        <taxon>Leotiomycetes</taxon>
        <taxon>Helotiales</taxon>
        <taxon>Drepanopezizaceae</taxon>
        <taxon>Diplocarpon</taxon>
    </lineage>
</organism>
<dbReference type="SUPFAM" id="SSF54637">
    <property type="entry name" value="Thioesterase/thiol ester dehydrase-isomerase"/>
    <property type="match status" value="1"/>
</dbReference>